<dbReference type="InterPro" id="IPR007219">
    <property type="entry name" value="XnlR_reg_dom"/>
</dbReference>
<keyword evidence="4" id="KW-0863">Zinc-finger</keyword>
<accession>A0A0D2BUU2</accession>
<dbReference type="STRING" id="569365.A0A0D2BUU2"/>
<reference evidence="8 9" key="1">
    <citation type="submission" date="2015-01" db="EMBL/GenBank/DDBJ databases">
        <title>The Genome Sequence of Cladophialophora immunda CBS83496.</title>
        <authorList>
            <consortium name="The Broad Institute Genomics Platform"/>
            <person name="Cuomo C."/>
            <person name="de Hoog S."/>
            <person name="Gorbushina A."/>
            <person name="Stielow B."/>
            <person name="Teixiera M."/>
            <person name="Abouelleil A."/>
            <person name="Chapman S.B."/>
            <person name="Priest M."/>
            <person name="Young S.K."/>
            <person name="Wortman J."/>
            <person name="Nusbaum C."/>
            <person name="Birren B."/>
        </authorList>
    </citation>
    <scope>NUCLEOTIDE SEQUENCE [LARGE SCALE GENOMIC DNA]</scope>
    <source>
        <strain evidence="8 9">CBS 83496</strain>
    </source>
</reference>
<dbReference type="GO" id="GO:0006351">
    <property type="term" value="P:DNA-templated transcription"/>
    <property type="evidence" value="ECO:0007669"/>
    <property type="project" value="InterPro"/>
</dbReference>
<dbReference type="GO" id="GO:0005634">
    <property type="term" value="C:nucleus"/>
    <property type="evidence" value="ECO:0007669"/>
    <property type="project" value="UniProtKB-SubCell"/>
</dbReference>
<evidence type="ECO:0000256" key="1">
    <source>
        <dbReference type="ARBA" id="ARBA00004123"/>
    </source>
</evidence>
<evidence type="ECO:0000313" key="8">
    <source>
        <dbReference type="EMBL" id="KIW22185.1"/>
    </source>
</evidence>
<proteinExistence type="predicted"/>
<dbReference type="Proteomes" id="UP000054466">
    <property type="component" value="Unassembled WGS sequence"/>
</dbReference>
<gene>
    <name evidence="8" type="ORF">PV07_12096</name>
</gene>
<dbReference type="GO" id="GO:0000978">
    <property type="term" value="F:RNA polymerase II cis-regulatory region sequence-specific DNA binding"/>
    <property type="evidence" value="ECO:0007669"/>
    <property type="project" value="InterPro"/>
</dbReference>
<keyword evidence="5" id="KW-0862">Zinc</keyword>
<dbReference type="VEuPathDB" id="FungiDB:PV07_12096"/>
<sequence>MHDNCAKAYTSNSPLGPSWSIPDFATIFRSTDCIDDELNNGESSLSDEKLSEVPSWDDCGIVMDAVERPQLLSSHGNIYLDLGLSADSELTVHAPLDTDPLSPLTHEIVGRLRETISHKPRNSYITLQWSYEVENQCLEFFCPENIRRFVDLYWLTWYIHWPVIHKSTFQISETPCTLIAAMVLIGASYSTIPHDRAIARTYCDGVEEIVFGDEYFGDSTAFSVLNAACLERRLRSLQAAHAMCLFQAWEGAYIAKQRARRHRFGLVVAMARELGFAHASHGDLGSLTESNFNWKEFILKEELIRTLNYMVVLDCGFIIMNNMPPRVFVSELEADLACPEACFQATSASECFSYLQVWLSHPSASAGRISILDAVEQLGRKDMDWEKLQVFTHLGYLNLGFFAMGKVIILHVFQQTHLPNFTAIHSIIFQIRSSLCWQIQSIHMVRNWLRNWRTIWTLQGLSNTAEAFGTPLPPREIPDNPEDRWRNAGFMKDAAQFWLLAKILLDNLERNGHPSPVNPFFKKNEDYDQASMKHLKSLLRSFRSQ</sequence>
<name>A0A0D2BUU2_9EURO</name>
<feature type="domain" description="Xylanolytic transcriptional activator regulatory" evidence="7">
    <location>
        <begin position="151"/>
        <end position="349"/>
    </location>
</feature>
<evidence type="ECO:0000259" key="7">
    <source>
        <dbReference type="Pfam" id="PF04082"/>
    </source>
</evidence>
<dbReference type="CDD" id="cd12148">
    <property type="entry name" value="fungal_TF_MHR"/>
    <property type="match status" value="1"/>
</dbReference>
<dbReference type="RefSeq" id="XP_016242401.1">
    <property type="nucleotide sequence ID" value="XM_016399589.1"/>
</dbReference>
<dbReference type="PANTHER" id="PTHR40626:SF3">
    <property type="entry name" value="TRANSCRIPTION FACTOR WITH C2H2 AND ZN(2)-CYS(6) DNA BINDING DOMAIN (EUROFUNG)-RELATED"/>
    <property type="match status" value="1"/>
</dbReference>
<dbReference type="GeneID" id="27351290"/>
<dbReference type="OrthoDB" id="654211at2759"/>
<dbReference type="GO" id="GO:0000785">
    <property type="term" value="C:chromatin"/>
    <property type="evidence" value="ECO:0007669"/>
    <property type="project" value="TreeGrafter"/>
</dbReference>
<dbReference type="GO" id="GO:0008270">
    <property type="term" value="F:zinc ion binding"/>
    <property type="evidence" value="ECO:0007669"/>
    <property type="project" value="UniProtKB-KW"/>
</dbReference>
<evidence type="ECO:0000256" key="4">
    <source>
        <dbReference type="ARBA" id="ARBA00022771"/>
    </source>
</evidence>
<keyword evidence="3" id="KW-0677">Repeat</keyword>
<evidence type="ECO:0000256" key="3">
    <source>
        <dbReference type="ARBA" id="ARBA00022737"/>
    </source>
</evidence>
<dbReference type="AlphaFoldDB" id="A0A0D2BUU2"/>
<keyword evidence="6" id="KW-0539">Nucleus</keyword>
<dbReference type="EMBL" id="KN847047">
    <property type="protein sequence ID" value="KIW22185.1"/>
    <property type="molecule type" value="Genomic_DNA"/>
</dbReference>
<dbReference type="GO" id="GO:0000981">
    <property type="term" value="F:DNA-binding transcription factor activity, RNA polymerase II-specific"/>
    <property type="evidence" value="ECO:0007669"/>
    <property type="project" value="InterPro"/>
</dbReference>
<evidence type="ECO:0000256" key="5">
    <source>
        <dbReference type="ARBA" id="ARBA00022833"/>
    </source>
</evidence>
<evidence type="ECO:0000256" key="2">
    <source>
        <dbReference type="ARBA" id="ARBA00022723"/>
    </source>
</evidence>
<dbReference type="PANTHER" id="PTHR40626">
    <property type="entry name" value="MIP31509P"/>
    <property type="match status" value="1"/>
</dbReference>
<evidence type="ECO:0000313" key="9">
    <source>
        <dbReference type="Proteomes" id="UP000054466"/>
    </source>
</evidence>
<comment type="subcellular location">
    <subcellularLocation>
        <location evidence="1">Nucleus</location>
    </subcellularLocation>
</comment>
<keyword evidence="9" id="KW-1185">Reference proteome</keyword>
<dbReference type="InterPro" id="IPR051059">
    <property type="entry name" value="VerF-like"/>
</dbReference>
<dbReference type="Pfam" id="PF04082">
    <property type="entry name" value="Fungal_trans"/>
    <property type="match status" value="1"/>
</dbReference>
<keyword evidence="2" id="KW-0479">Metal-binding</keyword>
<evidence type="ECO:0000256" key="6">
    <source>
        <dbReference type="ARBA" id="ARBA00023242"/>
    </source>
</evidence>
<protein>
    <recommendedName>
        <fullName evidence="7">Xylanolytic transcriptional activator regulatory domain-containing protein</fullName>
    </recommendedName>
</protein>
<organism evidence="8 9">
    <name type="scientific">Cladophialophora immunda</name>
    <dbReference type="NCBI Taxonomy" id="569365"/>
    <lineage>
        <taxon>Eukaryota</taxon>
        <taxon>Fungi</taxon>
        <taxon>Dikarya</taxon>
        <taxon>Ascomycota</taxon>
        <taxon>Pezizomycotina</taxon>
        <taxon>Eurotiomycetes</taxon>
        <taxon>Chaetothyriomycetidae</taxon>
        <taxon>Chaetothyriales</taxon>
        <taxon>Herpotrichiellaceae</taxon>
        <taxon>Cladophialophora</taxon>
    </lineage>
</organism>
<dbReference type="HOGENOM" id="CLU_012538_1_1_1"/>